<comment type="similarity">
    <text evidence="1">Belongs to the Mg-chelatase subunits D/I family. ComM subfamily.</text>
</comment>
<dbReference type="InterPro" id="IPR000523">
    <property type="entry name" value="Mg_chelatse_chII-like_cat_dom"/>
</dbReference>
<dbReference type="InterPro" id="IPR014721">
    <property type="entry name" value="Ribsml_uS5_D2-typ_fold_subgr"/>
</dbReference>
<dbReference type="SUPFAM" id="SSF54211">
    <property type="entry name" value="Ribosomal protein S5 domain 2-like"/>
    <property type="match status" value="1"/>
</dbReference>
<dbReference type="Pfam" id="PF01078">
    <property type="entry name" value="Mg_chelatase"/>
    <property type="match status" value="1"/>
</dbReference>
<accession>A0A6N7XTK3</accession>
<dbReference type="PRINTS" id="PR01657">
    <property type="entry name" value="MCMFAMILY"/>
</dbReference>
<keyword evidence="2" id="KW-0547">Nucleotide-binding</keyword>
<feature type="domain" description="AAA+ ATPase" evidence="4">
    <location>
        <begin position="208"/>
        <end position="390"/>
    </location>
</feature>
<dbReference type="Pfam" id="PF13541">
    <property type="entry name" value="ChlI"/>
    <property type="match status" value="1"/>
</dbReference>
<reference evidence="5 6" key="1">
    <citation type="submission" date="2019-08" db="EMBL/GenBank/DDBJ databases">
        <title>In-depth cultivation of the pig gut microbiome towards novel bacterial diversity and tailored functional studies.</title>
        <authorList>
            <person name="Wylensek D."/>
            <person name="Hitch T.C.A."/>
            <person name="Clavel T."/>
        </authorList>
    </citation>
    <scope>NUCLEOTIDE SEQUENCE [LARGE SCALE GENOMIC DNA]</scope>
    <source>
        <strain evidence="5 6">CA-Schmier-601-WT-1</strain>
    </source>
</reference>
<protein>
    <submittedName>
        <fullName evidence="5">YifB family Mg chelatase-like AAA ATPase</fullName>
    </submittedName>
</protein>
<gene>
    <name evidence="5" type="ORF">FYJ68_08945</name>
</gene>
<dbReference type="PANTHER" id="PTHR32039">
    <property type="entry name" value="MAGNESIUM-CHELATASE SUBUNIT CHLI"/>
    <property type="match status" value="1"/>
</dbReference>
<dbReference type="AlphaFoldDB" id="A0A6N7XTK3"/>
<evidence type="ECO:0000256" key="3">
    <source>
        <dbReference type="ARBA" id="ARBA00022840"/>
    </source>
</evidence>
<evidence type="ECO:0000256" key="2">
    <source>
        <dbReference type="ARBA" id="ARBA00022741"/>
    </source>
</evidence>
<organism evidence="5 6">
    <name type="scientific">Olsenella porci</name>
    <dbReference type="NCBI Taxonomy" id="2652279"/>
    <lineage>
        <taxon>Bacteria</taxon>
        <taxon>Bacillati</taxon>
        <taxon>Actinomycetota</taxon>
        <taxon>Coriobacteriia</taxon>
        <taxon>Coriobacteriales</taxon>
        <taxon>Atopobiaceae</taxon>
        <taxon>Olsenella</taxon>
    </lineage>
</organism>
<dbReference type="GO" id="GO:0005524">
    <property type="term" value="F:ATP binding"/>
    <property type="evidence" value="ECO:0007669"/>
    <property type="project" value="UniProtKB-KW"/>
</dbReference>
<dbReference type="Pfam" id="PF13335">
    <property type="entry name" value="Mg_chelatase_C"/>
    <property type="match status" value="1"/>
</dbReference>
<dbReference type="CDD" id="cd00009">
    <property type="entry name" value="AAA"/>
    <property type="match status" value="1"/>
</dbReference>
<dbReference type="PANTHER" id="PTHR32039:SF7">
    <property type="entry name" value="COMPETENCE PROTEIN COMM"/>
    <property type="match status" value="1"/>
</dbReference>
<name>A0A6N7XTK3_9ACTN</name>
<evidence type="ECO:0000313" key="6">
    <source>
        <dbReference type="Proteomes" id="UP000469325"/>
    </source>
</evidence>
<keyword evidence="3" id="KW-0067">ATP-binding</keyword>
<dbReference type="InterPro" id="IPR020568">
    <property type="entry name" value="Ribosomal_Su5_D2-typ_SF"/>
</dbReference>
<dbReference type="SMART" id="SM00382">
    <property type="entry name" value="AAA"/>
    <property type="match status" value="1"/>
</dbReference>
<dbReference type="InterPro" id="IPR045006">
    <property type="entry name" value="CHLI-like"/>
</dbReference>
<sequence length="492" mass="51959">MGGSVCVTGACVRGAEALPVSVEVACSSGIPGISLVGMPDSAVAEAPARVRCAISACGFKVPRLHLVVNLAPGELRKTGTGLDLPIAVAILAATGQIPTEGLSECLFVGELSLEGEVQPVRGAVAYQRLAGTLGLRLACSRDCRLVPDWGEVGVMCRLAELRQGTRSLSTPPPRPLADGDVEGGGALDFSQVHGQEEAKRAITIAAAGSHGLLMVGPPGAGKTMLARRVPGILPPLTEDEREEVLLMASVAGQPTEFALRGERPFRSPHHSVSMAGLVGGGRPVIPGEISLADHGVLFLDELPEFAGNVLQALRQPMEEGQVRLVRADGTYAFPCRFLLIAAANPCPCGHYGDPGRRCTCPPGRVERYRSRIGGPLMDRIDIHLGVRRPESGEVLGGDHGATTAQMRDQVARAREFSSWRERRSDDSGGLSQRLGLEERATACLEGLGRRNCLGGRSIVKVALVARTIADLQEHETVSRDDVTEASLYRGLQ</sequence>
<dbReference type="SUPFAM" id="SSF52540">
    <property type="entry name" value="P-loop containing nucleoside triphosphate hydrolases"/>
    <property type="match status" value="1"/>
</dbReference>
<dbReference type="RefSeq" id="WP_154435871.1">
    <property type="nucleotide sequence ID" value="NZ_VUNC01000007.1"/>
</dbReference>
<dbReference type="NCBIfam" id="TIGR00368">
    <property type="entry name" value="YifB family Mg chelatase-like AAA ATPase"/>
    <property type="match status" value="1"/>
</dbReference>
<dbReference type="EMBL" id="VUNC01000007">
    <property type="protein sequence ID" value="MST73229.1"/>
    <property type="molecule type" value="Genomic_DNA"/>
</dbReference>
<dbReference type="Proteomes" id="UP000469325">
    <property type="component" value="Unassembled WGS sequence"/>
</dbReference>
<evidence type="ECO:0000256" key="1">
    <source>
        <dbReference type="ARBA" id="ARBA00006354"/>
    </source>
</evidence>
<dbReference type="InterPro" id="IPR027417">
    <property type="entry name" value="P-loop_NTPase"/>
</dbReference>
<dbReference type="Gene3D" id="3.30.230.10">
    <property type="match status" value="1"/>
</dbReference>
<proteinExistence type="inferred from homology"/>
<dbReference type="InterPro" id="IPR001208">
    <property type="entry name" value="MCM_dom"/>
</dbReference>
<dbReference type="Gene3D" id="3.40.50.300">
    <property type="entry name" value="P-loop containing nucleotide triphosphate hydrolases"/>
    <property type="match status" value="1"/>
</dbReference>
<dbReference type="InterPro" id="IPR004482">
    <property type="entry name" value="Mg_chelat-rel"/>
</dbReference>
<comment type="caution">
    <text evidence="5">The sequence shown here is derived from an EMBL/GenBank/DDBJ whole genome shotgun (WGS) entry which is preliminary data.</text>
</comment>
<dbReference type="InterPro" id="IPR025158">
    <property type="entry name" value="Mg_chelat-rel_C"/>
</dbReference>
<keyword evidence="6" id="KW-1185">Reference proteome</keyword>
<evidence type="ECO:0000259" key="4">
    <source>
        <dbReference type="SMART" id="SM00382"/>
    </source>
</evidence>
<evidence type="ECO:0000313" key="5">
    <source>
        <dbReference type="EMBL" id="MST73229.1"/>
    </source>
</evidence>
<dbReference type="InterPro" id="IPR003593">
    <property type="entry name" value="AAA+_ATPase"/>
</dbReference>
<dbReference type="GO" id="GO:0003677">
    <property type="term" value="F:DNA binding"/>
    <property type="evidence" value="ECO:0007669"/>
    <property type="project" value="InterPro"/>
</dbReference>